<accession>A0A7T5EMY2</accession>
<protein>
    <submittedName>
        <fullName evidence="1">DUF4188 domain-containing protein</fullName>
    </submittedName>
</protein>
<evidence type="ECO:0000313" key="1">
    <source>
        <dbReference type="EMBL" id="QQE75533.1"/>
    </source>
</evidence>
<evidence type="ECO:0000313" key="3">
    <source>
        <dbReference type="Proteomes" id="UP000595847"/>
    </source>
</evidence>
<name>A0A7T5EMY2_9BACL</name>
<dbReference type="EMBL" id="CP066308">
    <property type="protein sequence ID" value="QQE75533.1"/>
    <property type="molecule type" value="Genomic_DNA"/>
</dbReference>
<evidence type="ECO:0000313" key="4">
    <source>
        <dbReference type="Proteomes" id="UP000677234"/>
    </source>
</evidence>
<dbReference type="KEGG" id="bcop:JD108_06400"/>
<dbReference type="AlphaFoldDB" id="A0A7T5EMY2"/>
<sequence length="168" mass="19222">MGKFVAGRHTAEMEGPFVVFVIGLHINNWLAVHQWLPIIQAMNRMLRELYQNRELGFLDAAFFWGGRGPVMIQYWRSYDQLEQYARGSAAHLNAWRDFNKKAARMGKVGFFHETYLVEDGRYECMYVNMPVYGLAKAGKHVPAVGARETARRRLGGQNEPAVPTPDAF</sequence>
<dbReference type="InterPro" id="IPR025444">
    <property type="entry name" value="Monooxy_af470"/>
</dbReference>
<dbReference type="Proteomes" id="UP000677234">
    <property type="component" value="Chromosome"/>
</dbReference>
<dbReference type="Proteomes" id="UP000595847">
    <property type="component" value="Chromosome"/>
</dbReference>
<gene>
    <name evidence="1" type="ORF">JD108_06400</name>
    <name evidence="2" type="ORF">KDJ56_06080</name>
</gene>
<dbReference type="Pfam" id="PF13826">
    <property type="entry name" value="Monooxy_af470-like"/>
    <property type="match status" value="1"/>
</dbReference>
<dbReference type="EMBL" id="CP073708">
    <property type="protein sequence ID" value="QUO42559.1"/>
    <property type="molecule type" value="Genomic_DNA"/>
</dbReference>
<proteinExistence type="predicted"/>
<keyword evidence="4" id="KW-1185">Reference proteome</keyword>
<evidence type="ECO:0000313" key="2">
    <source>
        <dbReference type="EMBL" id="QUO42559.1"/>
    </source>
</evidence>
<reference evidence="1 3" key="1">
    <citation type="submission" date="2020-12" db="EMBL/GenBank/DDBJ databases">
        <title>strain FJAT-54423T represents a novel species of the genus Brevibacillus.</title>
        <authorList>
            <person name="Tang R."/>
        </authorList>
    </citation>
    <scope>NUCLEOTIDE SEQUENCE [LARGE SCALE GENOMIC DNA]</scope>
    <source>
        <strain evidence="1 3">FJAT-54423</strain>
    </source>
</reference>
<reference evidence="2" key="2">
    <citation type="submission" date="2021-04" db="EMBL/GenBank/DDBJ databases">
        <title>Brevibacillus composti FJAT-54423, complete genome.</title>
        <authorList>
            <person name="Tang R."/>
        </authorList>
    </citation>
    <scope>NUCLEOTIDE SEQUENCE</scope>
    <source>
        <strain evidence="2">FJAT-54424</strain>
    </source>
</reference>
<dbReference type="RefSeq" id="WP_198829057.1">
    <property type="nucleotide sequence ID" value="NZ_CP066308.1"/>
</dbReference>
<organism evidence="1 3">
    <name type="scientific">Brevibacillus composti</name>
    <dbReference type="NCBI Taxonomy" id="2796470"/>
    <lineage>
        <taxon>Bacteria</taxon>
        <taxon>Bacillati</taxon>
        <taxon>Bacillota</taxon>
        <taxon>Bacilli</taxon>
        <taxon>Bacillales</taxon>
        <taxon>Paenibacillaceae</taxon>
        <taxon>Brevibacillus</taxon>
    </lineage>
</organism>